<accession>G5J9L9</accession>
<name>G5J9L9_CROWT</name>
<dbReference type="CDD" id="cd16412">
    <property type="entry name" value="dndB"/>
    <property type="match status" value="1"/>
</dbReference>
<dbReference type="AlphaFoldDB" id="G5J9L9"/>
<comment type="caution">
    <text evidence="1">The sequence shown here is derived from an EMBL/GenBank/DDBJ whole genome shotgun (WGS) entry which is preliminary data.</text>
</comment>
<evidence type="ECO:0000313" key="1">
    <source>
        <dbReference type="EMBL" id="EHJ11098.1"/>
    </source>
</evidence>
<dbReference type="Proteomes" id="UP000003477">
    <property type="component" value="Unassembled WGS sequence"/>
</dbReference>
<dbReference type="InterPro" id="IPR017642">
    <property type="entry name" value="DNA_S_mod_DndB"/>
</dbReference>
<proteinExistence type="predicted"/>
<dbReference type="PATRIC" id="fig|423471.3.peg.3877"/>
<evidence type="ECO:0000313" key="2">
    <source>
        <dbReference type="Proteomes" id="UP000003477"/>
    </source>
</evidence>
<organism evidence="1 2">
    <name type="scientific">Crocosphaera watsonii WH 0003</name>
    <dbReference type="NCBI Taxonomy" id="423471"/>
    <lineage>
        <taxon>Bacteria</taxon>
        <taxon>Bacillati</taxon>
        <taxon>Cyanobacteriota</taxon>
        <taxon>Cyanophyceae</taxon>
        <taxon>Oscillatoriophycideae</taxon>
        <taxon>Chroococcales</taxon>
        <taxon>Aphanothecaceae</taxon>
        <taxon>Crocosphaera</taxon>
    </lineage>
</organism>
<protein>
    <submittedName>
        <fullName evidence="1">DNA sulfur modification protein DndB</fullName>
    </submittedName>
</protein>
<dbReference type="NCBIfam" id="TIGR03187">
    <property type="entry name" value="DGQHR"/>
    <property type="match status" value="1"/>
</dbReference>
<dbReference type="Pfam" id="PF14072">
    <property type="entry name" value="DndB"/>
    <property type="match status" value="1"/>
</dbReference>
<dbReference type="InterPro" id="IPR017601">
    <property type="entry name" value="DGQHR-contain_dom"/>
</dbReference>
<gene>
    <name evidence="1" type="ORF">CWATWH0003_4135</name>
</gene>
<reference evidence="1 2" key="1">
    <citation type="journal article" date="2011" name="Front. Microbiol.">
        <title>Two Strains of Crocosphaera watsonii with Highly Conserved Genomes are Distinguished by Strain-Specific Features.</title>
        <authorList>
            <person name="Bench S.R."/>
            <person name="Ilikchyan I.N."/>
            <person name="Tripp H.J."/>
            <person name="Zehr J.P."/>
        </authorList>
    </citation>
    <scope>NUCLEOTIDE SEQUENCE [LARGE SCALE GENOMIC DNA]</scope>
    <source>
        <strain evidence="1 2">WH 0003</strain>
    </source>
</reference>
<dbReference type="EMBL" id="AESD01000630">
    <property type="protein sequence ID" value="EHJ11098.1"/>
    <property type="molecule type" value="Genomic_DNA"/>
</dbReference>
<sequence>MVFEYILPVIRGIQGEREYYVSMCPLGILPKLFPLPDERINSFQRSQRRLNKGRLRKICQYILENRQDYVFSAITASIDADTTFEAVGEVAETRKLGRLRIPMEGSLTIHDGLHRRVALEMALQTNPQLKYETIPVILYIDTGLEQCQQVFIDLNRWGVKLPLSLTILYDNRDAIALMVKRVVKEVTFFNDYTYLEGDRIPKTSDKLLTLYQLYQATVELLGDVSLEDDTEKFSLVLSYWQEVSYYLEDNKNDENFDQLLLRLGKMGGLLLVNYPDTWKERLQGLNLSENL</sequence>